<keyword evidence="3" id="KW-1185">Reference proteome</keyword>
<gene>
    <name evidence="2" type="ORF">M752DRAFT_64349</name>
</gene>
<reference evidence="2 3" key="1">
    <citation type="submission" date="2018-07" db="EMBL/GenBank/DDBJ databases">
        <title>Section-level genome sequencing of Aspergillus section Nigri to investigate inter- and intra-species variation.</title>
        <authorList>
            <consortium name="DOE Joint Genome Institute"/>
            <person name="Vesth T.C."/>
            <person name="Nybo J.L."/>
            <person name="Theobald S."/>
            <person name="Frisvad J.C."/>
            <person name="Larsen T.O."/>
            <person name="Nielsen K.F."/>
            <person name="Hoof J.B."/>
            <person name="Brandl J."/>
            <person name="Salamov A."/>
            <person name="Riley R."/>
            <person name="Gladden J.M."/>
            <person name="Phatale P."/>
            <person name="Nielsen M.T."/>
            <person name="Lyhne E.K."/>
            <person name="Kogle M.E."/>
            <person name="Strasser K."/>
            <person name="McDonnell E."/>
            <person name="Barry K."/>
            <person name="Clum A."/>
            <person name="Chen C."/>
            <person name="Nolan M."/>
            <person name="Sandor L."/>
            <person name="Kuo A."/>
            <person name="Lipzen A."/>
            <person name="Hainaut M."/>
            <person name="Drula E."/>
            <person name="Tsang A."/>
            <person name="Magnuson J.K."/>
            <person name="Henrissat B."/>
            <person name="Wiebenga A."/>
            <person name="Simmons B.A."/>
            <person name="Makela M.R."/>
            <person name="De vries R.P."/>
            <person name="Grigoriev I.V."/>
            <person name="Mortensen U.H."/>
            <person name="Baker S.E."/>
            <person name="Andersen M.R."/>
        </authorList>
    </citation>
    <scope>NUCLEOTIDE SEQUENCE [LARGE SCALE GENOMIC DNA]</scope>
    <source>
        <strain evidence="2 3">ATCC 13157</strain>
    </source>
</reference>
<dbReference type="EMBL" id="KZ851845">
    <property type="protein sequence ID" value="RDK46811.1"/>
    <property type="molecule type" value="Genomic_DNA"/>
</dbReference>
<evidence type="ECO:0008006" key="4">
    <source>
        <dbReference type="Google" id="ProtNLM"/>
    </source>
</evidence>
<name>A0A370PXA5_ASPPH</name>
<keyword evidence="1" id="KW-0732">Signal</keyword>
<feature type="signal peptide" evidence="1">
    <location>
        <begin position="1"/>
        <end position="18"/>
    </location>
</feature>
<feature type="chain" id="PRO_5016679367" description="Invertebrate defensins family profile domain-containing protein" evidence="1">
    <location>
        <begin position="19"/>
        <end position="80"/>
    </location>
</feature>
<evidence type="ECO:0000313" key="3">
    <source>
        <dbReference type="Proteomes" id="UP000254937"/>
    </source>
</evidence>
<evidence type="ECO:0000256" key="1">
    <source>
        <dbReference type="SAM" id="SignalP"/>
    </source>
</evidence>
<sequence length="80" mass="8330">MKVSSVLFTVLFSAFAVAAPDGILGTGLGDKLGDKLGDNLHVRSNTDASLPCHGDHAIKCYTTCLISGDPVHCARHCGCE</sequence>
<proteinExistence type="predicted"/>
<organism evidence="2 3">
    <name type="scientific">Aspergillus phoenicis ATCC 13157</name>
    <dbReference type="NCBI Taxonomy" id="1353007"/>
    <lineage>
        <taxon>Eukaryota</taxon>
        <taxon>Fungi</taxon>
        <taxon>Dikarya</taxon>
        <taxon>Ascomycota</taxon>
        <taxon>Pezizomycotina</taxon>
        <taxon>Eurotiomycetes</taxon>
        <taxon>Eurotiomycetidae</taxon>
        <taxon>Eurotiales</taxon>
        <taxon>Aspergillaceae</taxon>
        <taxon>Aspergillus</taxon>
    </lineage>
</organism>
<dbReference type="Proteomes" id="UP000254937">
    <property type="component" value="Unassembled WGS sequence"/>
</dbReference>
<evidence type="ECO:0000313" key="2">
    <source>
        <dbReference type="EMBL" id="RDK46811.1"/>
    </source>
</evidence>
<dbReference type="AlphaFoldDB" id="A0A370PXA5"/>
<protein>
    <recommendedName>
        <fullName evidence="4">Invertebrate defensins family profile domain-containing protein</fullName>
    </recommendedName>
</protein>
<accession>A0A370PXA5</accession>